<name>A0ABS8MV04_9FLAO</name>
<dbReference type="Proteomes" id="UP001430919">
    <property type="component" value="Unassembled WGS sequence"/>
</dbReference>
<evidence type="ECO:0000313" key="2">
    <source>
        <dbReference type="Proteomes" id="UP001430919"/>
    </source>
</evidence>
<gene>
    <name evidence="1" type="ORF">LNQ49_10580</name>
</gene>
<protein>
    <submittedName>
        <fullName evidence="1">Uncharacterized protein</fullName>
    </submittedName>
</protein>
<reference evidence="1" key="1">
    <citation type="submission" date="2021-11" db="EMBL/GenBank/DDBJ databases">
        <title>Description of novel Flavobacterium species.</title>
        <authorList>
            <person name="Saticioglu I.B."/>
            <person name="Ay H."/>
            <person name="Altun S."/>
            <person name="Duman M."/>
        </authorList>
    </citation>
    <scope>NUCLEOTIDE SEQUENCE</scope>
    <source>
        <strain evidence="1">F-65</strain>
    </source>
</reference>
<comment type="caution">
    <text evidence="1">The sequence shown here is derived from an EMBL/GenBank/DDBJ whole genome shotgun (WGS) entry which is preliminary data.</text>
</comment>
<sequence>MIDIIFKLSTSIIDVAKYADEAYHEGEPDIDSIVLSSAERLELMDIDNLVVCYQSIIVNAFTIKQIEQLLIDNYQKEHLYIRDIITRKNCIYIKVMHAIPFTDIDKCYGTSFSINYMESNNCISVYGIKTKNTDEKQAFKEIAHELITTLSK</sequence>
<dbReference type="EMBL" id="JAJJMO010000001">
    <property type="protein sequence ID" value="MCC9072026.1"/>
    <property type="molecule type" value="Genomic_DNA"/>
</dbReference>
<organism evidence="1 2">
    <name type="scientific">Flavobacterium pisciphilum</name>
    <dbReference type="NCBI Taxonomy" id="2893755"/>
    <lineage>
        <taxon>Bacteria</taxon>
        <taxon>Pseudomonadati</taxon>
        <taxon>Bacteroidota</taxon>
        <taxon>Flavobacteriia</taxon>
        <taxon>Flavobacteriales</taxon>
        <taxon>Flavobacteriaceae</taxon>
        <taxon>Flavobacterium</taxon>
    </lineage>
</organism>
<proteinExistence type="predicted"/>
<keyword evidence="2" id="KW-1185">Reference proteome</keyword>
<dbReference type="RefSeq" id="WP_229988767.1">
    <property type="nucleotide sequence ID" value="NZ_JAJJMO010000001.1"/>
</dbReference>
<evidence type="ECO:0000313" key="1">
    <source>
        <dbReference type="EMBL" id="MCC9072026.1"/>
    </source>
</evidence>
<accession>A0ABS8MV04</accession>